<proteinExistence type="inferred from homology"/>
<dbReference type="InterPro" id="IPR000123">
    <property type="entry name" value="Reverse_transcriptase_msDNA"/>
</dbReference>
<keyword evidence="4" id="KW-0479">Metal-binding</keyword>
<dbReference type="EC" id="2.7.7.49" evidence="1"/>
<dbReference type="PRINTS" id="PR00866">
    <property type="entry name" value="RNADNAPOLMS"/>
</dbReference>
<evidence type="ECO:0000256" key="4">
    <source>
        <dbReference type="ARBA" id="ARBA00022723"/>
    </source>
</evidence>
<keyword evidence="2" id="KW-0808">Transferase</keyword>
<comment type="caution">
    <text evidence="11">The sequence shown here is derived from an EMBL/GenBank/DDBJ whole genome shotgun (WGS) entry which is preliminary data.</text>
</comment>
<evidence type="ECO:0000313" key="12">
    <source>
        <dbReference type="Proteomes" id="UP001320702"/>
    </source>
</evidence>
<dbReference type="RefSeq" id="WP_260278651.1">
    <property type="nucleotide sequence ID" value="NZ_JANAVZ010000019.1"/>
</dbReference>
<gene>
    <name evidence="11" type="ORF">MU516_18195</name>
</gene>
<feature type="domain" description="Reverse transcriptase" evidence="10">
    <location>
        <begin position="63"/>
        <end position="312"/>
    </location>
</feature>
<dbReference type="PANTHER" id="PTHR34047:SF7">
    <property type="entry name" value="RNA-DIRECTED DNA POLYMERASE"/>
    <property type="match status" value="1"/>
</dbReference>
<evidence type="ECO:0000256" key="3">
    <source>
        <dbReference type="ARBA" id="ARBA00022695"/>
    </source>
</evidence>
<evidence type="ECO:0000256" key="5">
    <source>
        <dbReference type="ARBA" id="ARBA00022842"/>
    </source>
</evidence>
<dbReference type="Proteomes" id="UP001320702">
    <property type="component" value="Unassembled WGS sequence"/>
</dbReference>
<sequence length="392" mass="44385">MSGWHSQHYLEAGRKAGIDEELLHRVIATAEHTLSRPQPGPPILTLGHLAHLSGVEMGRLHAYVSRAGEDPYREFTIRKRPIPGEKPRFRFIAVPEPQLLRVQSWIASEILNRAPCHPASKAFAPGSRLVAAARPHCQAQWMIKFDVQDFFESITEIDAFRVFRDRGYQALVSFELARLCTRLRDKHRDPASYLPSRRRSRYRGPDIEALYPRKHMGVLPQGAPTSPMLSNLAVSDLDANLNLIAEKFGLRFSRYADDLTFSTTNKSFGRSNSIRLVGEVYQEIVARGLSPNRSKTSIIAPGARKVVLGLLVDGQRPRLTREFRSRLRMHLYYITHDEHGPSRHAKVRGFTSVEGLRQHLLGLIAFAGQIDSVYADRCRAEMYKADWSATTT</sequence>
<evidence type="ECO:0000256" key="8">
    <source>
        <dbReference type="ARBA" id="ARBA00034120"/>
    </source>
</evidence>
<comment type="catalytic activity">
    <reaction evidence="9">
        <text>DNA(n) + a 2'-deoxyribonucleoside 5'-triphosphate = DNA(n+1) + diphosphate</text>
        <dbReference type="Rhea" id="RHEA:22508"/>
        <dbReference type="Rhea" id="RHEA-COMP:17339"/>
        <dbReference type="Rhea" id="RHEA-COMP:17340"/>
        <dbReference type="ChEBI" id="CHEBI:33019"/>
        <dbReference type="ChEBI" id="CHEBI:61560"/>
        <dbReference type="ChEBI" id="CHEBI:173112"/>
        <dbReference type="EC" id="2.7.7.49"/>
    </reaction>
</comment>
<dbReference type="GO" id="GO:0003964">
    <property type="term" value="F:RNA-directed DNA polymerase activity"/>
    <property type="evidence" value="ECO:0007669"/>
    <property type="project" value="UniProtKB-KW"/>
</dbReference>
<dbReference type="CDD" id="cd03487">
    <property type="entry name" value="RT_Bac_retron_II"/>
    <property type="match status" value="1"/>
</dbReference>
<accession>A0ABT2KG07</accession>
<evidence type="ECO:0000256" key="2">
    <source>
        <dbReference type="ARBA" id="ARBA00022679"/>
    </source>
</evidence>
<dbReference type="PROSITE" id="PS50878">
    <property type="entry name" value="RT_POL"/>
    <property type="match status" value="1"/>
</dbReference>
<evidence type="ECO:0000313" key="11">
    <source>
        <dbReference type="EMBL" id="MCT4334774.1"/>
    </source>
</evidence>
<keyword evidence="3" id="KW-0548">Nucleotidyltransferase</keyword>
<evidence type="ECO:0000256" key="6">
    <source>
        <dbReference type="ARBA" id="ARBA00022918"/>
    </source>
</evidence>
<dbReference type="InterPro" id="IPR051083">
    <property type="entry name" value="GrpII_Intron_Splice-Mob/Def"/>
</dbReference>
<dbReference type="InterPro" id="IPR000477">
    <property type="entry name" value="RT_dom"/>
</dbReference>
<reference evidence="11 12" key="1">
    <citation type="submission" date="2022-04" db="EMBL/GenBank/DDBJ databases">
        <title>Paracoccus sp. YLB-12 draft genome sequence.</title>
        <authorList>
            <person name="Yu L."/>
        </authorList>
    </citation>
    <scope>NUCLEOTIDE SEQUENCE [LARGE SCALE GENOMIC DNA]</scope>
    <source>
        <strain evidence="11 12">YLB-12</strain>
    </source>
</reference>
<keyword evidence="5" id="KW-0460">Magnesium</keyword>
<evidence type="ECO:0000256" key="9">
    <source>
        <dbReference type="ARBA" id="ARBA00048173"/>
    </source>
</evidence>
<keyword evidence="6 11" id="KW-0695">RNA-directed DNA polymerase</keyword>
<evidence type="ECO:0000256" key="1">
    <source>
        <dbReference type="ARBA" id="ARBA00012493"/>
    </source>
</evidence>
<keyword evidence="7" id="KW-0051">Antiviral defense</keyword>
<dbReference type="InterPro" id="IPR043502">
    <property type="entry name" value="DNA/RNA_pol_sf"/>
</dbReference>
<dbReference type="SUPFAM" id="SSF56672">
    <property type="entry name" value="DNA/RNA polymerases"/>
    <property type="match status" value="1"/>
</dbReference>
<name>A0ABT2KG07_9RHOB</name>
<dbReference type="PANTHER" id="PTHR34047">
    <property type="entry name" value="NUCLEAR INTRON MATURASE 1, MITOCHONDRIAL-RELATED"/>
    <property type="match status" value="1"/>
</dbReference>
<protein>
    <recommendedName>
        <fullName evidence="1">RNA-directed DNA polymerase</fullName>
        <ecNumber evidence="1">2.7.7.49</ecNumber>
    </recommendedName>
</protein>
<keyword evidence="12" id="KW-1185">Reference proteome</keyword>
<evidence type="ECO:0000259" key="10">
    <source>
        <dbReference type="PROSITE" id="PS50878"/>
    </source>
</evidence>
<organism evidence="11 12">
    <name type="scientific">Paracoccus maritimus</name>
    <dbReference type="NCBI Taxonomy" id="2933292"/>
    <lineage>
        <taxon>Bacteria</taxon>
        <taxon>Pseudomonadati</taxon>
        <taxon>Pseudomonadota</taxon>
        <taxon>Alphaproteobacteria</taxon>
        <taxon>Rhodobacterales</taxon>
        <taxon>Paracoccaceae</taxon>
        <taxon>Paracoccus</taxon>
    </lineage>
</organism>
<dbReference type="Pfam" id="PF00078">
    <property type="entry name" value="RVT_1"/>
    <property type="match status" value="1"/>
</dbReference>
<comment type="similarity">
    <text evidence="8">Belongs to the bacterial reverse transcriptase family.</text>
</comment>
<evidence type="ECO:0000256" key="7">
    <source>
        <dbReference type="ARBA" id="ARBA00023118"/>
    </source>
</evidence>
<dbReference type="EMBL" id="JANAVZ010000019">
    <property type="protein sequence ID" value="MCT4334774.1"/>
    <property type="molecule type" value="Genomic_DNA"/>
</dbReference>